<sequence length="515" mass="57677">MPNNNLVFIHHTYVVPASRTDTNQCRSDQHRSNNKLNGSIDPLCSSTSLLSFDVTNNEFDHDIPPHLGNSSLLERLRLGSNRFTGEIPPTFRLISELSLLDLSRNSLSGFIPFELSFCKRLSHLDLNGNHLTGKIPTWFGSLPQLGELKLSSNSFFGPLPPQFFNCSKLLVLSLEDNHLNGTLPTEIGDLNALTVLKLSKNQISEWCMQEGDDEADSAKCTQEYDDYDDSEDEEPFILETFLVVVKILIYVRIDLGKMLQHTKMSARTGTLVPPDPDLGKTLRQLKKKQQKKKQSGSQNSQTPLSYTMSKSLKSYGVPSSSSVPTGLTMPTFEEINFEIKPSLISMVSQNQYGGHPSEEPTNHLQRFNQLCGYDFLANLVANHYSFTRTTSKRGKMDVDSYALLSSQVAALNLKIDALKAPQSGTPPMSINAMSSVAPVTTSYCEVCGIQGHFGHECSYSPQDTTRMKQVNSFEQRQPDEPYSKSYNPGWRNLLNFSYRSNNAQNPQPRQQWSQP</sequence>
<dbReference type="InterPro" id="IPR051809">
    <property type="entry name" value="Plant_receptor-like_S/T_kinase"/>
</dbReference>
<gene>
    <name evidence="9" type="primary">LOC130471810</name>
</gene>
<dbReference type="InterPro" id="IPR032675">
    <property type="entry name" value="LRR_dom_sf"/>
</dbReference>
<accession>A0ABM3RR68</accession>
<dbReference type="PANTHER" id="PTHR27008:SF507">
    <property type="entry name" value="LEUCINE-RICH REPEAT-CONTAINING N-TERMINAL PLANT-TYPE DOMAIN-CONTAINING PROTEIN"/>
    <property type="match status" value="1"/>
</dbReference>
<evidence type="ECO:0000313" key="8">
    <source>
        <dbReference type="Proteomes" id="UP000813463"/>
    </source>
</evidence>
<evidence type="ECO:0000256" key="5">
    <source>
        <dbReference type="ARBA" id="ARBA00022989"/>
    </source>
</evidence>
<evidence type="ECO:0000256" key="3">
    <source>
        <dbReference type="ARBA" id="ARBA00022692"/>
    </source>
</evidence>
<keyword evidence="2" id="KW-0433">Leucine-rich repeat</keyword>
<evidence type="ECO:0000256" key="4">
    <source>
        <dbReference type="ARBA" id="ARBA00022737"/>
    </source>
</evidence>
<keyword evidence="3" id="KW-0812">Transmembrane</keyword>
<evidence type="ECO:0000256" key="6">
    <source>
        <dbReference type="ARBA" id="ARBA00023136"/>
    </source>
</evidence>
<dbReference type="SUPFAM" id="SSF52058">
    <property type="entry name" value="L domain-like"/>
    <property type="match status" value="1"/>
</dbReference>
<comment type="subcellular location">
    <subcellularLocation>
        <location evidence="1">Membrane</location>
    </subcellularLocation>
</comment>
<keyword evidence="6" id="KW-0472">Membrane</keyword>
<dbReference type="Pfam" id="PF13855">
    <property type="entry name" value="LRR_8"/>
    <property type="match status" value="2"/>
</dbReference>
<reference evidence="8" key="1">
    <citation type="journal article" date="2021" name="Nat. Commun.">
        <title>Genomic analyses provide insights into spinach domestication and the genetic basis of agronomic traits.</title>
        <authorList>
            <person name="Cai X."/>
            <person name="Sun X."/>
            <person name="Xu C."/>
            <person name="Sun H."/>
            <person name="Wang X."/>
            <person name="Ge C."/>
            <person name="Zhang Z."/>
            <person name="Wang Q."/>
            <person name="Fei Z."/>
            <person name="Jiao C."/>
            <person name="Wang Q."/>
        </authorList>
    </citation>
    <scope>NUCLEOTIDE SEQUENCE [LARGE SCALE GENOMIC DNA]</scope>
    <source>
        <strain evidence="8">cv. Varoflay</strain>
    </source>
</reference>
<evidence type="ECO:0000256" key="1">
    <source>
        <dbReference type="ARBA" id="ARBA00004370"/>
    </source>
</evidence>
<dbReference type="RefSeq" id="XP_056698104.1">
    <property type="nucleotide sequence ID" value="XM_056842126.1"/>
</dbReference>
<protein>
    <submittedName>
        <fullName evidence="9">Receptor-like protein 53</fullName>
    </submittedName>
</protein>
<dbReference type="Proteomes" id="UP000813463">
    <property type="component" value="Chromosome 4"/>
</dbReference>
<keyword evidence="4" id="KW-0677">Repeat</keyword>
<dbReference type="GeneID" id="130471810"/>
<dbReference type="InterPro" id="IPR001611">
    <property type="entry name" value="Leu-rich_rpt"/>
</dbReference>
<keyword evidence="8" id="KW-1185">Reference proteome</keyword>
<feature type="region of interest" description="Disordered" evidence="7">
    <location>
        <begin position="265"/>
        <end position="305"/>
    </location>
</feature>
<name>A0ABM3RR68_SPIOL</name>
<dbReference type="PANTHER" id="PTHR27008">
    <property type="entry name" value="OS04G0122200 PROTEIN"/>
    <property type="match status" value="1"/>
</dbReference>
<evidence type="ECO:0000313" key="9">
    <source>
        <dbReference type="RefSeq" id="XP_056698104.1"/>
    </source>
</evidence>
<proteinExistence type="predicted"/>
<feature type="compositionally biased region" description="Basic residues" evidence="7">
    <location>
        <begin position="283"/>
        <end position="294"/>
    </location>
</feature>
<keyword evidence="5" id="KW-1133">Transmembrane helix</keyword>
<evidence type="ECO:0000256" key="7">
    <source>
        <dbReference type="SAM" id="MobiDB-lite"/>
    </source>
</evidence>
<reference evidence="9" key="2">
    <citation type="submission" date="2025-08" db="UniProtKB">
        <authorList>
            <consortium name="RefSeq"/>
        </authorList>
    </citation>
    <scope>IDENTIFICATION</scope>
    <source>
        <tissue evidence="9">Leaf</tissue>
    </source>
</reference>
<evidence type="ECO:0000256" key="2">
    <source>
        <dbReference type="ARBA" id="ARBA00022614"/>
    </source>
</evidence>
<organism evidence="8 9">
    <name type="scientific">Spinacia oleracea</name>
    <name type="common">Spinach</name>
    <dbReference type="NCBI Taxonomy" id="3562"/>
    <lineage>
        <taxon>Eukaryota</taxon>
        <taxon>Viridiplantae</taxon>
        <taxon>Streptophyta</taxon>
        <taxon>Embryophyta</taxon>
        <taxon>Tracheophyta</taxon>
        <taxon>Spermatophyta</taxon>
        <taxon>Magnoliopsida</taxon>
        <taxon>eudicotyledons</taxon>
        <taxon>Gunneridae</taxon>
        <taxon>Pentapetalae</taxon>
        <taxon>Caryophyllales</taxon>
        <taxon>Chenopodiaceae</taxon>
        <taxon>Chenopodioideae</taxon>
        <taxon>Anserineae</taxon>
        <taxon>Spinacia</taxon>
    </lineage>
</organism>
<dbReference type="Gene3D" id="3.80.10.10">
    <property type="entry name" value="Ribonuclease Inhibitor"/>
    <property type="match status" value="1"/>
</dbReference>